<evidence type="ECO:0000313" key="3">
    <source>
        <dbReference type="Proteomes" id="UP001476282"/>
    </source>
</evidence>
<feature type="transmembrane region" description="Helical" evidence="1">
    <location>
        <begin position="195"/>
        <end position="213"/>
    </location>
</feature>
<feature type="transmembrane region" description="Helical" evidence="1">
    <location>
        <begin position="220"/>
        <end position="240"/>
    </location>
</feature>
<reference evidence="2 3" key="1">
    <citation type="submission" date="2024-02" db="EMBL/GenBank/DDBJ databases">
        <title>Haloferula sargassicola NBRC 104335.</title>
        <authorList>
            <person name="Ichikawa N."/>
            <person name="Katano-Makiyama Y."/>
            <person name="Hidaka K."/>
        </authorList>
    </citation>
    <scope>NUCLEOTIDE SEQUENCE [LARGE SCALE GENOMIC DNA]</scope>
    <source>
        <strain evidence="2 3">NBRC 104335</strain>
    </source>
</reference>
<gene>
    <name evidence="2" type="ORF">Hsar01_00361</name>
</gene>
<accession>A0ABP9UMB2</accession>
<feature type="transmembrane region" description="Helical" evidence="1">
    <location>
        <begin position="80"/>
        <end position="98"/>
    </location>
</feature>
<comment type="caution">
    <text evidence="2">The sequence shown here is derived from an EMBL/GenBank/DDBJ whole genome shotgun (WGS) entry which is preliminary data.</text>
</comment>
<dbReference type="Proteomes" id="UP001476282">
    <property type="component" value="Unassembled WGS sequence"/>
</dbReference>
<keyword evidence="1" id="KW-0812">Transmembrane</keyword>
<evidence type="ECO:0000256" key="1">
    <source>
        <dbReference type="SAM" id="Phobius"/>
    </source>
</evidence>
<organism evidence="2 3">
    <name type="scientific">Haloferula sargassicola</name>
    <dbReference type="NCBI Taxonomy" id="490096"/>
    <lineage>
        <taxon>Bacteria</taxon>
        <taxon>Pseudomonadati</taxon>
        <taxon>Verrucomicrobiota</taxon>
        <taxon>Verrucomicrobiia</taxon>
        <taxon>Verrucomicrobiales</taxon>
        <taxon>Verrucomicrobiaceae</taxon>
        <taxon>Haloferula</taxon>
    </lineage>
</organism>
<feature type="transmembrane region" description="Helical" evidence="1">
    <location>
        <begin position="171"/>
        <end position="189"/>
    </location>
</feature>
<feature type="transmembrane region" description="Helical" evidence="1">
    <location>
        <begin position="400"/>
        <end position="420"/>
    </location>
</feature>
<name>A0ABP9UMB2_9BACT</name>
<dbReference type="RefSeq" id="WP_353565311.1">
    <property type="nucleotide sequence ID" value="NZ_BAABRI010000002.1"/>
</dbReference>
<dbReference type="EMBL" id="BAABRI010000002">
    <property type="protein sequence ID" value="GAA5481154.1"/>
    <property type="molecule type" value="Genomic_DNA"/>
</dbReference>
<feature type="transmembrane region" description="Helical" evidence="1">
    <location>
        <begin position="15"/>
        <end position="32"/>
    </location>
</feature>
<feature type="transmembrane region" description="Helical" evidence="1">
    <location>
        <begin position="137"/>
        <end position="159"/>
    </location>
</feature>
<protein>
    <submittedName>
        <fullName evidence="2">Uncharacterized protein</fullName>
    </submittedName>
</protein>
<feature type="transmembrane region" description="Helical" evidence="1">
    <location>
        <begin position="363"/>
        <end position="388"/>
    </location>
</feature>
<feature type="transmembrane region" description="Helical" evidence="1">
    <location>
        <begin position="427"/>
        <end position="448"/>
    </location>
</feature>
<proteinExistence type="predicted"/>
<feature type="transmembrane region" description="Helical" evidence="1">
    <location>
        <begin position="110"/>
        <end position="131"/>
    </location>
</feature>
<evidence type="ECO:0000313" key="2">
    <source>
        <dbReference type="EMBL" id="GAA5481154.1"/>
    </source>
</evidence>
<sequence length="462" mass="50645">MILDDSEDPVSFPRTGIRVAVEVLFWIFMLSFSLDYRAAEARAGGAGAGLDQLVFLAAAMGSTAGIVLLGWRRITVRPGSWMLAFWGAFLAYMLLNAFAQGVNPGRSLRIILPLMLCFAGMINVHLAGCLGVRPARIVAPILAAACINVAWRMIQGFLFKGAELDTVRTEVLSLATAWLTAFIACSVLLRPRLHWTAIAASGVLFVGIIVTITRSLILPIAAAGATTGLSFLLGVKWGAFQWRDVPRRLAPLFVMGALGIFALLATWVLQPHIIERWNERLFHYSNLRNTTRDISWLTREAEASAIFKILDSDPVHYLYGNGIGASYYWDSAYLPEIYLVYPKDEQLGVDVWFAGHSIWTYSLFSGGIIALLAVVALFIMTIIHSLAAARANAALPGPDYWIAFLPFVFAACFLSLTITSNPFDERLLALMFGVMATLPQAFFVRGSWIHAADPASGPQRLP</sequence>
<keyword evidence="1" id="KW-0472">Membrane</keyword>
<keyword evidence="3" id="KW-1185">Reference proteome</keyword>
<feature type="transmembrane region" description="Helical" evidence="1">
    <location>
        <begin position="53"/>
        <end position="74"/>
    </location>
</feature>
<keyword evidence="1" id="KW-1133">Transmembrane helix</keyword>
<feature type="transmembrane region" description="Helical" evidence="1">
    <location>
        <begin position="252"/>
        <end position="270"/>
    </location>
</feature>